<accession>A0AB34KUA2</accession>
<gene>
    <name evidence="5" type="ORF">WHR41_04096</name>
</gene>
<feature type="repeat" description="WD" evidence="4">
    <location>
        <begin position="224"/>
        <end position="256"/>
    </location>
</feature>
<dbReference type="InterPro" id="IPR040132">
    <property type="entry name" value="Tex1/THOC3"/>
</dbReference>
<evidence type="ECO:0000256" key="4">
    <source>
        <dbReference type="PROSITE-ProRule" id="PRU00221"/>
    </source>
</evidence>
<evidence type="ECO:0000256" key="2">
    <source>
        <dbReference type="ARBA" id="ARBA00022737"/>
    </source>
</evidence>
<dbReference type="GO" id="GO:0000445">
    <property type="term" value="C:THO complex part of transcription export complex"/>
    <property type="evidence" value="ECO:0007669"/>
    <property type="project" value="TreeGrafter"/>
</dbReference>
<evidence type="ECO:0000256" key="3">
    <source>
        <dbReference type="ARBA" id="ARBA00046343"/>
    </source>
</evidence>
<name>A0AB34KUA2_9PEZI</name>
<proteinExistence type="inferred from homology"/>
<dbReference type="RefSeq" id="XP_069230005.1">
    <property type="nucleotide sequence ID" value="XM_069372702.1"/>
</dbReference>
<dbReference type="Gene3D" id="2.130.10.10">
    <property type="entry name" value="YVTN repeat-like/Quinoprotein amine dehydrogenase"/>
    <property type="match status" value="2"/>
</dbReference>
<dbReference type="PANTHER" id="PTHR22839:SF0">
    <property type="entry name" value="THO COMPLEX SUBUNIT 3"/>
    <property type="match status" value="1"/>
</dbReference>
<dbReference type="PANTHER" id="PTHR22839">
    <property type="entry name" value="THO COMPLEX SUBUNIT 3 THO3"/>
    <property type="match status" value="1"/>
</dbReference>
<dbReference type="InterPro" id="IPR001680">
    <property type="entry name" value="WD40_rpt"/>
</dbReference>
<dbReference type="InterPro" id="IPR015943">
    <property type="entry name" value="WD40/YVTN_repeat-like_dom_sf"/>
</dbReference>
<dbReference type="EMBL" id="JAAQHG020000012">
    <property type="protein sequence ID" value="KAL1586900.1"/>
    <property type="molecule type" value="Genomic_DNA"/>
</dbReference>
<evidence type="ECO:0000256" key="1">
    <source>
        <dbReference type="ARBA" id="ARBA00022574"/>
    </source>
</evidence>
<reference evidence="5 6" key="1">
    <citation type="journal article" date="2020" name="Microbiol. Resour. Announc.">
        <title>Draft Genome Sequence of a Cladosporium Species Isolated from the Mesophotic Ascidian Didemnum maculosum.</title>
        <authorList>
            <person name="Gioti A."/>
            <person name="Siaperas R."/>
            <person name="Nikolaivits E."/>
            <person name="Le Goff G."/>
            <person name="Ouazzani J."/>
            <person name="Kotoulas G."/>
            <person name="Topakas E."/>
        </authorList>
    </citation>
    <scope>NUCLEOTIDE SEQUENCE [LARGE SCALE GENOMIC DNA]</scope>
    <source>
        <strain evidence="5 6">TM138-S3</strain>
    </source>
</reference>
<keyword evidence="2" id="KW-0677">Repeat</keyword>
<dbReference type="SUPFAM" id="SSF50978">
    <property type="entry name" value="WD40 repeat-like"/>
    <property type="match status" value="1"/>
</dbReference>
<sequence length="350" mass="37059">MAPPKTSRPLKKDIFPTTFKGIKTAVLAETGRPSGLAPNIRSLSWSPTGNAIATSISSYIRVWNPERPNVKSTTELRAGGTAMVEKVAFCPTQEAVLASTGGEGMCRLWDVRVAGGGSVGAGKGSKLAECKTGDTGLFLSWHPSGNSCLVGRKDDAVMAVDVRKMETGEGVGWVAEARDSSPVKDRGQFNAMAFSNSGRELFATTGEGPVKVLDWPSLELLYTLSAHTSATYAVQHSPAGSYVAVGGSDSMVTLWDTTYWHCARTITPHMGSVRDLSFSFDGAYIAASSGSDARDSSSGIEVSHVDTGEHVHTIETTNAVTWLAWHPLRYWLAYAGDPGGLRIVGAGTNV</sequence>
<dbReference type="InterPro" id="IPR036322">
    <property type="entry name" value="WD40_repeat_dom_sf"/>
</dbReference>
<comment type="similarity">
    <text evidence="3">Belongs to the THOC3 family.</text>
</comment>
<protein>
    <recommendedName>
        <fullName evidence="7">THO complex subunit 3</fullName>
    </recommendedName>
</protein>
<keyword evidence="1 4" id="KW-0853">WD repeat</keyword>
<dbReference type="Proteomes" id="UP000803884">
    <property type="component" value="Unassembled WGS sequence"/>
</dbReference>
<evidence type="ECO:0000313" key="6">
    <source>
        <dbReference type="Proteomes" id="UP000803884"/>
    </source>
</evidence>
<keyword evidence="6" id="KW-1185">Reference proteome</keyword>
<evidence type="ECO:0000313" key="5">
    <source>
        <dbReference type="EMBL" id="KAL1586900.1"/>
    </source>
</evidence>
<evidence type="ECO:0008006" key="7">
    <source>
        <dbReference type="Google" id="ProtNLM"/>
    </source>
</evidence>
<dbReference type="Pfam" id="PF00400">
    <property type="entry name" value="WD40"/>
    <property type="match status" value="3"/>
</dbReference>
<dbReference type="AlphaFoldDB" id="A0AB34KUA2"/>
<dbReference type="SMART" id="SM00320">
    <property type="entry name" value="WD40"/>
    <property type="match status" value="6"/>
</dbReference>
<dbReference type="PROSITE" id="PS50082">
    <property type="entry name" value="WD_REPEATS_2"/>
    <property type="match status" value="1"/>
</dbReference>
<organism evidence="5 6">
    <name type="scientific">Cladosporium halotolerans</name>
    <dbReference type="NCBI Taxonomy" id="1052096"/>
    <lineage>
        <taxon>Eukaryota</taxon>
        <taxon>Fungi</taxon>
        <taxon>Dikarya</taxon>
        <taxon>Ascomycota</taxon>
        <taxon>Pezizomycotina</taxon>
        <taxon>Dothideomycetes</taxon>
        <taxon>Dothideomycetidae</taxon>
        <taxon>Cladosporiales</taxon>
        <taxon>Cladosporiaceae</taxon>
        <taxon>Cladosporium</taxon>
    </lineage>
</organism>
<dbReference type="GO" id="GO:0006406">
    <property type="term" value="P:mRNA export from nucleus"/>
    <property type="evidence" value="ECO:0007669"/>
    <property type="project" value="InterPro"/>
</dbReference>
<dbReference type="GeneID" id="96005540"/>
<comment type="caution">
    <text evidence="5">The sequence shown here is derived from an EMBL/GenBank/DDBJ whole genome shotgun (WGS) entry which is preliminary data.</text>
</comment>
<dbReference type="PROSITE" id="PS50294">
    <property type="entry name" value="WD_REPEATS_REGION"/>
    <property type="match status" value="1"/>
</dbReference>